<dbReference type="PANTHER" id="PTHR47396">
    <property type="entry name" value="TYPE I RESTRICTION ENZYME ECOKI R PROTEIN"/>
    <property type="match status" value="1"/>
</dbReference>
<evidence type="ECO:0000313" key="3">
    <source>
        <dbReference type="Proteomes" id="UP000029712"/>
    </source>
</evidence>
<dbReference type="Gene3D" id="3.40.50.300">
    <property type="entry name" value="P-loop containing nucleotide triphosphate hydrolases"/>
    <property type="match status" value="1"/>
</dbReference>
<evidence type="ECO:0000259" key="1">
    <source>
        <dbReference type="Pfam" id="PF04851"/>
    </source>
</evidence>
<name>A0A454C8T7_METHO</name>
<proteinExistence type="predicted"/>
<protein>
    <submittedName>
        <fullName evidence="2">DEAD/DEAH box helicase</fullName>
    </submittedName>
</protein>
<dbReference type="RefSeq" id="WP_036438862.1">
    <property type="nucleotide sequence ID" value="NZ_CP033021.1"/>
</dbReference>
<dbReference type="GO" id="GO:0003677">
    <property type="term" value="F:DNA binding"/>
    <property type="evidence" value="ECO:0007669"/>
    <property type="project" value="InterPro"/>
</dbReference>
<dbReference type="Proteomes" id="UP000029712">
    <property type="component" value="Chromosome"/>
</dbReference>
<dbReference type="Pfam" id="PF04851">
    <property type="entry name" value="ResIII"/>
    <property type="match status" value="1"/>
</dbReference>
<keyword evidence="2" id="KW-0378">Hydrolase</keyword>
<feature type="domain" description="Helicase/UvrB N-terminal" evidence="1">
    <location>
        <begin position="1"/>
        <end position="217"/>
    </location>
</feature>
<dbReference type="GO" id="GO:0005829">
    <property type="term" value="C:cytosol"/>
    <property type="evidence" value="ECO:0007669"/>
    <property type="project" value="TreeGrafter"/>
</dbReference>
<reference evidence="2 3" key="1">
    <citation type="submission" date="2014-08" db="EMBL/GenBank/DDBJ databases">
        <authorList>
            <person name="Kuleshov K."/>
            <person name="Dedkov V."/>
            <person name="Markelov M."/>
            <person name="Pimkina E."/>
        </authorList>
    </citation>
    <scope>NUCLEOTIDE SEQUENCE [LARGE SCALE GENOMIC DNA]</scope>
    <source>
        <strain evidence="3">TOA</strain>
    </source>
</reference>
<dbReference type="REBASE" id="276202">
    <property type="entry name" value="Mho613ORF80P"/>
</dbReference>
<organism evidence="2 3">
    <name type="scientific">Metamycoplasma hominis</name>
    <name type="common">Mycoplasma hominis</name>
    <dbReference type="NCBI Taxonomy" id="2098"/>
    <lineage>
        <taxon>Bacteria</taxon>
        <taxon>Bacillati</taxon>
        <taxon>Mycoplasmatota</taxon>
        <taxon>Mycoplasmoidales</taxon>
        <taxon>Metamycoplasmataceae</taxon>
        <taxon>Metamycoplasma</taxon>
    </lineage>
</organism>
<dbReference type="EMBL" id="CP033021">
    <property type="protein sequence ID" value="AYN65122.1"/>
    <property type="molecule type" value="Genomic_DNA"/>
</dbReference>
<dbReference type="SUPFAM" id="SSF52540">
    <property type="entry name" value="P-loop containing nucleoside triphosphate hydrolases"/>
    <property type="match status" value="2"/>
</dbReference>
<sequence length="817" mass="95562">MNLTSVQEKAVKQLLEEYKIAIQSSEPKIVDFQAPTGSGKTFMLANTINEIIKENNANGEPNKLVFVIATLSSADLPYQMESNLNEYKRYINGLYDVERKESPSLNSQKNKDSTYNLIPQKNKVIIFGVSSFGKNRIFTEQGLLESFLDQIKYQNYTLVYIRDEAHHGGNIKGRSNFKFEDIDTIHDESKLKKEEVRFEYKIQKAANLIIKMTATPKGTHKLVYIDEKDLAEDDIKLLKDELIYNKGITDSSQDLIDDNDLLDKACQTFKEVQSQYANNNSDLKNIRPAMLIQVENEPSEKSTAKEKDDFKESIENIIKKLNECNLSYVKYFSNDKVESSSLIKEENHKINLKEISKNDSNVDAIIFKIGPSTGWNIPRACMLVQLRKVSSSSLSIQTIGRIKRFPNPSYNKDQISREGNRYYIYSNAQTKENIRRTLILKREFENEKFVYGQINKVKIKQAIIGADFIREAKNSIVKEKIDEYFKKYHKEYIKNNKKLIGEQGNIENKIRVYSWINNSIELELFINKFLLMHKKIFNEVLIEALNEKYDSIYSNNSPITRNIFWYILIKEYFNTFKLQYAQYIEKIDSTNQLYKILANKTLPETNEIFIDPDQIEKNNVKLNKTENYAYKDLNDRLHHFDSNPETLFINEAKKIISEYKNEINVKVYTKNPVFHGLKLEYFDEEREIKSSYPDFVFKINNGEVTNYLYIEVKSAKHDYNQQKTKNIVTSYKKYLDNKKPDNALFVDDVEKNNNYTFLICYVDEENQDFYFLGASDNAELDKEVNISIPDGIKELIINKNKFISDIESLFKYFQNNK</sequence>
<dbReference type="InterPro" id="IPR050742">
    <property type="entry name" value="Helicase_Restrict-Modif_Enz"/>
</dbReference>
<dbReference type="InterPro" id="IPR006935">
    <property type="entry name" value="Helicase/UvrB_N"/>
</dbReference>
<reference evidence="2 3" key="2">
    <citation type="submission" date="2018-10" db="EMBL/GenBank/DDBJ databases">
        <title>Detection and isolation of Mycoplasma hominis as a predominant microorganism from pelvic cavity of patient with salpingitis and tubo-ovarian abscess.</title>
        <authorList>
            <person name="Guschin A.E."/>
            <person name="Khayrullina G.A."/>
            <person name="Rakovskaya I.V."/>
            <person name="Shelenkov A.A."/>
            <person name="Shagin D.A."/>
        </authorList>
    </citation>
    <scope>NUCLEOTIDE SEQUENCE [LARGE SCALE GENOMIC DNA]</scope>
    <source>
        <strain evidence="3">TOA</strain>
    </source>
</reference>
<keyword evidence="2" id="KW-0067">ATP-binding</keyword>
<dbReference type="GO" id="GO:0004386">
    <property type="term" value="F:helicase activity"/>
    <property type="evidence" value="ECO:0007669"/>
    <property type="project" value="UniProtKB-KW"/>
</dbReference>
<evidence type="ECO:0000313" key="2">
    <source>
        <dbReference type="EMBL" id="AYN65122.1"/>
    </source>
</evidence>
<dbReference type="PANTHER" id="PTHR47396:SF1">
    <property type="entry name" value="ATP-DEPENDENT HELICASE IRC3-RELATED"/>
    <property type="match status" value="1"/>
</dbReference>
<dbReference type="OrthoDB" id="9804145at2"/>
<dbReference type="AlphaFoldDB" id="A0A454C8T7"/>
<keyword evidence="2" id="KW-0547">Nucleotide-binding</keyword>
<dbReference type="GO" id="GO:0016787">
    <property type="term" value="F:hydrolase activity"/>
    <property type="evidence" value="ECO:0007669"/>
    <property type="project" value="InterPro"/>
</dbReference>
<dbReference type="GO" id="GO:0005524">
    <property type="term" value="F:ATP binding"/>
    <property type="evidence" value="ECO:0007669"/>
    <property type="project" value="InterPro"/>
</dbReference>
<gene>
    <name evidence="2" type="ORF">KN71_000075</name>
</gene>
<accession>A0A454C8T7</accession>
<keyword evidence="2" id="KW-0347">Helicase</keyword>
<dbReference type="InterPro" id="IPR027417">
    <property type="entry name" value="P-loop_NTPase"/>
</dbReference>